<sequence length="333" mass="36303">MPQIKSHQPRIVVIGGGTGVPVILKSLKKRDVDITAIVTVADDGGSSGILRNYINVVPPGDIRNVIVALSDANPEFLKLFQYRFKGTDKFLAGHAIGNLLITALSEMKGNIFNGVQELTKLLDVKGHIYPASDDLITLHAKFTDGTELAGESEITNAHKMIERVWVDRDDQNGAPKAAQPVVDAILNADQIVLGPGSLFTSILPNLMIPEVHEAILHTSAEIVYICNIMTQNGETNGLSDSDHVAILNRHFEKNIINAVMVNNKKVPVNYIDRSHSDETSHQVKHDQAGLEKQGCKVIASDFLKLHDHGAYHNGDAVSNELIRLIEKDSNGVN</sequence>
<dbReference type="InterPro" id="IPR038136">
    <property type="entry name" value="CofD-like_dom_sf"/>
</dbReference>
<evidence type="ECO:0000256" key="2">
    <source>
        <dbReference type="HAMAP-Rule" id="MF_00973"/>
    </source>
</evidence>
<comment type="function">
    <text evidence="2">Required for morphogenesis under gluconeogenic growth conditions.</text>
</comment>
<comment type="similarity">
    <text evidence="2">Belongs to the gluconeogenesis factor family.</text>
</comment>
<dbReference type="PANTHER" id="PTHR30135:SF3">
    <property type="entry name" value="GLUCONEOGENESIS FACTOR-RELATED"/>
    <property type="match status" value="1"/>
</dbReference>
<dbReference type="InterPro" id="IPR010119">
    <property type="entry name" value="Gluconeogen_factor"/>
</dbReference>
<name>A0ABU8SK45_9LACO</name>
<evidence type="ECO:0000256" key="1">
    <source>
        <dbReference type="ARBA" id="ARBA00022490"/>
    </source>
</evidence>
<comment type="caution">
    <text evidence="3">The sequence shown here is derived from an EMBL/GenBank/DDBJ whole genome shotgun (WGS) entry which is preliminary data.</text>
</comment>
<dbReference type="Gene3D" id="3.40.50.10680">
    <property type="entry name" value="CofD-like domains"/>
    <property type="match status" value="1"/>
</dbReference>
<keyword evidence="1 2" id="KW-0963">Cytoplasm</keyword>
<dbReference type="SUPFAM" id="SSF142338">
    <property type="entry name" value="CofD-like"/>
    <property type="match status" value="1"/>
</dbReference>
<gene>
    <name evidence="3" type="primary">yvcK</name>
    <name evidence="3" type="ORF">R4146_03640</name>
</gene>
<dbReference type="Proteomes" id="UP001370590">
    <property type="component" value="Unassembled WGS sequence"/>
</dbReference>
<proteinExistence type="inferred from homology"/>
<accession>A0ABU8SK45</accession>
<dbReference type="PANTHER" id="PTHR30135">
    <property type="entry name" value="UNCHARACTERIZED PROTEIN YVCK-RELATED"/>
    <property type="match status" value="1"/>
</dbReference>
<dbReference type="InterPro" id="IPR002882">
    <property type="entry name" value="CofD"/>
</dbReference>
<dbReference type="RefSeq" id="WP_339960079.1">
    <property type="nucleotide sequence ID" value="NZ_JAWMWH010000001.1"/>
</dbReference>
<dbReference type="HAMAP" id="MF_00973">
    <property type="entry name" value="Gluconeogen_factor"/>
    <property type="match status" value="1"/>
</dbReference>
<organism evidence="3 4">
    <name type="scientific">Nicoliella lavandulae</name>
    <dbReference type="NCBI Taxonomy" id="3082954"/>
    <lineage>
        <taxon>Bacteria</taxon>
        <taxon>Bacillati</taxon>
        <taxon>Bacillota</taxon>
        <taxon>Bacilli</taxon>
        <taxon>Lactobacillales</taxon>
        <taxon>Lactobacillaceae</taxon>
        <taxon>Nicoliella</taxon>
    </lineage>
</organism>
<evidence type="ECO:0000313" key="4">
    <source>
        <dbReference type="Proteomes" id="UP001370590"/>
    </source>
</evidence>
<dbReference type="Pfam" id="PF01933">
    <property type="entry name" value="CofD"/>
    <property type="match status" value="1"/>
</dbReference>
<dbReference type="CDD" id="cd07187">
    <property type="entry name" value="YvcK_like"/>
    <property type="match status" value="1"/>
</dbReference>
<comment type="subcellular location">
    <subcellularLocation>
        <location evidence="2">Cytoplasm</location>
    </subcellularLocation>
</comment>
<dbReference type="EMBL" id="JAWMWH010000001">
    <property type="protein sequence ID" value="MEJ6400264.1"/>
    <property type="molecule type" value="Genomic_DNA"/>
</dbReference>
<reference evidence="3 4" key="1">
    <citation type="submission" date="2023-10" db="EMBL/GenBank/DDBJ databases">
        <title>Nicoliella lavandulae sp. nov. isolated from Lavandula angustifolia flowers.</title>
        <authorList>
            <person name="Alcantara C."/>
            <person name="Zuniga M."/>
            <person name="Landete J.M."/>
            <person name="Monedero V."/>
        </authorList>
    </citation>
    <scope>NUCLEOTIDE SEQUENCE [LARGE SCALE GENOMIC DNA]</scope>
    <source>
        <strain evidence="3 4">Es01</strain>
    </source>
</reference>
<protein>
    <recommendedName>
        <fullName evidence="2">Putative gluconeogenesis factor</fullName>
    </recommendedName>
</protein>
<dbReference type="NCBIfam" id="TIGR01826">
    <property type="entry name" value="CofD_related"/>
    <property type="match status" value="1"/>
</dbReference>
<keyword evidence="4" id="KW-1185">Reference proteome</keyword>
<evidence type="ECO:0000313" key="3">
    <source>
        <dbReference type="EMBL" id="MEJ6400264.1"/>
    </source>
</evidence>